<accession>A0ABW3EF70</accession>
<dbReference type="EMBL" id="JBHTJA010000001">
    <property type="protein sequence ID" value="MFD0898923.1"/>
    <property type="molecule type" value="Genomic_DNA"/>
</dbReference>
<gene>
    <name evidence="1" type="ORF">ACFQ11_00760</name>
</gene>
<sequence>MHWWSQQACDAAAEAQAADPSPTNLMAAAQVQALVSMAEALHRIASALEERDGAESTLPPAVRPK</sequence>
<name>A0ABW3EF70_9ACTN</name>
<organism evidence="1 2">
    <name type="scientific">Actinomadura sediminis</name>
    <dbReference type="NCBI Taxonomy" id="1038904"/>
    <lineage>
        <taxon>Bacteria</taxon>
        <taxon>Bacillati</taxon>
        <taxon>Actinomycetota</taxon>
        <taxon>Actinomycetes</taxon>
        <taxon>Streptosporangiales</taxon>
        <taxon>Thermomonosporaceae</taxon>
        <taxon>Actinomadura</taxon>
    </lineage>
</organism>
<evidence type="ECO:0008006" key="3">
    <source>
        <dbReference type="Google" id="ProtNLM"/>
    </source>
</evidence>
<evidence type="ECO:0000313" key="1">
    <source>
        <dbReference type="EMBL" id="MFD0898923.1"/>
    </source>
</evidence>
<reference evidence="2" key="1">
    <citation type="journal article" date="2019" name="Int. J. Syst. Evol. Microbiol.">
        <title>The Global Catalogue of Microorganisms (GCM) 10K type strain sequencing project: providing services to taxonomists for standard genome sequencing and annotation.</title>
        <authorList>
            <consortium name="The Broad Institute Genomics Platform"/>
            <consortium name="The Broad Institute Genome Sequencing Center for Infectious Disease"/>
            <person name="Wu L."/>
            <person name="Ma J."/>
        </authorList>
    </citation>
    <scope>NUCLEOTIDE SEQUENCE [LARGE SCALE GENOMIC DNA]</scope>
    <source>
        <strain evidence="2">JCM 31202</strain>
    </source>
</reference>
<dbReference type="RefSeq" id="WP_378295717.1">
    <property type="nucleotide sequence ID" value="NZ_JBHTJA010000001.1"/>
</dbReference>
<comment type="caution">
    <text evidence="1">The sequence shown here is derived from an EMBL/GenBank/DDBJ whole genome shotgun (WGS) entry which is preliminary data.</text>
</comment>
<evidence type="ECO:0000313" key="2">
    <source>
        <dbReference type="Proteomes" id="UP001596972"/>
    </source>
</evidence>
<keyword evidence="2" id="KW-1185">Reference proteome</keyword>
<proteinExistence type="predicted"/>
<protein>
    <recommendedName>
        <fullName evidence="3">DUF1876 domain-containing protein</fullName>
    </recommendedName>
</protein>
<dbReference type="Proteomes" id="UP001596972">
    <property type="component" value="Unassembled WGS sequence"/>
</dbReference>